<dbReference type="SMART" id="SM00388">
    <property type="entry name" value="HisKA"/>
    <property type="match status" value="1"/>
</dbReference>
<evidence type="ECO:0000256" key="4">
    <source>
        <dbReference type="ARBA" id="ARBA00022553"/>
    </source>
</evidence>
<dbReference type="Gene3D" id="3.30.565.10">
    <property type="entry name" value="Histidine kinase-like ATPase, C-terminal domain"/>
    <property type="match status" value="1"/>
</dbReference>
<evidence type="ECO:0000259" key="13">
    <source>
        <dbReference type="PROSITE" id="PS50885"/>
    </source>
</evidence>
<proteinExistence type="predicted"/>
<dbReference type="SMART" id="SM00304">
    <property type="entry name" value="HAMP"/>
    <property type="match status" value="1"/>
</dbReference>
<reference evidence="15" key="1">
    <citation type="submission" date="2016-10" db="EMBL/GenBank/DDBJ databases">
        <authorList>
            <person name="Varghese N."/>
            <person name="Submissions S."/>
        </authorList>
    </citation>
    <scope>NUCLEOTIDE SEQUENCE [LARGE SCALE GENOMIC DNA]</scope>
    <source>
        <strain evidence="15">DSM 26922</strain>
    </source>
</reference>
<dbReference type="CDD" id="cd00075">
    <property type="entry name" value="HATPase"/>
    <property type="match status" value="1"/>
</dbReference>
<dbReference type="Pfam" id="PF08521">
    <property type="entry name" value="2CSK_N"/>
    <property type="match status" value="1"/>
</dbReference>
<dbReference type="InterPro" id="IPR004358">
    <property type="entry name" value="Sig_transdc_His_kin-like_C"/>
</dbReference>
<evidence type="ECO:0000259" key="12">
    <source>
        <dbReference type="PROSITE" id="PS50109"/>
    </source>
</evidence>
<dbReference type="PROSITE" id="PS50885">
    <property type="entry name" value="HAMP"/>
    <property type="match status" value="1"/>
</dbReference>
<dbReference type="CDD" id="cd06225">
    <property type="entry name" value="HAMP"/>
    <property type="match status" value="1"/>
</dbReference>
<keyword evidence="8 11" id="KW-1133">Transmembrane helix</keyword>
<gene>
    <name evidence="14" type="ORF">SAMN04488001_2591</name>
</gene>
<accession>A0A1H2ZHZ7</accession>
<dbReference type="AlphaFoldDB" id="A0A1H2ZHZ7"/>
<dbReference type="SUPFAM" id="SSF55874">
    <property type="entry name" value="ATPase domain of HSP90 chaperone/DNA topoisomerase II/histidine kinase"/>
    <property type="match status" value="1"/>
</dbReference>
<dbReference type="InterPro" id="IPR003661">
    <property type="entry name" value="HisK_dim/P_dom"/>
</dbReference>
<dbReference type="PROSITE" id="PS50109">
    <property type="entry name" value="HIS_KIN"/>
    <property type="match status" value="1"/>
</dbReference>
<dbReference type="InterPro" id="IPR003594">
    <property type="entry name" value="HATPase_dom"/>
</dbReference>
<dbReference type="InterPro" id="IPR050428">
    <property type="entry name" value="TCS_sensor_his_kinase"/>
</dbReference>
<feature type="domain" description="HAMP" evidence="13">
    <location>
        <begin position="185"/>
        <end position="236"/>
    </location>
</feature>
<keyword evidence="6 11" id="KW-0812">Transmembrane</keyword>
<dbReference type="PANTHER" id="PTHR45436:SF1">
    <property type="entry name" value="SENSOR PROTEIN QSEC"/>
    <property type="match status" value="1"/>
</dbReference>
<dbReference type="Gene3D" id="1.10.287.130">
    <property type="match status" value="1"/>
</dbReference>
<evidence type="ECO:0000256" key="6">
    <source>
        <dbReference type="ARBA" id="ARBA00022692"/>
    </source>
</evidence>
<dbReference type="OrthoDB" id="913606at2"/>
<dbReference type="InterPro" id="IPR005467">
    <property type="entry name" value="His_kinase_dom"/>
</dbReference>
<evidence type="ECO:0000256" key="10">
    <source>
        <dbReference type="ARBA" id="ARBA00023136"/>
    </source>
</evidence>
<evidence type="ECO:0000256" key="11">
    <source>
        <dbReference type="SAM" id="Phobius"/>
    </source>
</evidence>
<evidence type="ECO:0000256" key="1">
    <source>
        <dbReference type="ARBA" id="ARBA00000085"/>
    </source>
</evidence>
<dbReference type="GO" id="GO:0005886">
    <property type="term" value="C:plasma membrane"/>
    <property type="evidence" value="ECO:0007669"/>
    <property type="project" value="TreeGrafter"/>
</dbReference>
<evidence type="ECO:0000256" key="5">
    <source>
        <dbReference type="ARBA" id="ARBA00022679"/>
    </source>
</evidence>
<evidence type="ECO:0000313" key="14">
    <source>
        <dbReference type="EMBL" id="SDX17060.1"/>
    </source>
</evidence>
<evidence type="ECO:0000256" key="3">
    <source>
        <dbReference type="ARBA" id="ARBA00012438"/>
    </source>
</evidence>
<dbReference type="EMBL" id="FNOI01000004">
    <property type="protein sequence ID" value="SDX17060.1"/>
    <property type="molecule type" value="Genomic_DNA"/>
</dbReference>
<keyword evidence="7 14" id="KW-0418">Kinase</keyword>
<dbReference type="Proteomes" id="UP000199441">
    <property type="component" value="Unassembled WGS sequence"/>
</dbReference>
<dbReference type="InterPro" id="IPR003660">
    <property type="entry name" value="HAMP_dom"/>
</dbReference>
<keyword evidence="15" id="KW-1185">Reference proteome</keyword>
<dbReference type="EC" id="2.7.13.3" evidence="3"/>
<dbReference type="SUPFAM" id="SSF47384">
    <property type="entry name" value="Homodimeric domain of signal transducing histidine kinase"/>
    <property type="match status" value="1"/>
</dbReference>
<keyword evidence="5" id="KW-0808">Transferase</keyword>
<evidence type="ECO:0000256" key="2">
    <source>
        <dbReference type="ARBA" id="ARBA00004370"/>
    </source>
</evidence>
<dbReference type="CDD" id="cd00082">
    <property type="entry name" value="HisKA"/>
    <property type="match status" value="1"/>
</dbReference>
<dbReference type="RefSeq" id="WP_089947355.1">
    <property type="nucleotide sequence ID" value="NZ_FNOI01000004.1"/>
</dbReference>
<protein>
    <recommendedName>
        <fullName evidence="3">histidine kinase</fullName>
        <ecNumber evidence="3">2.7.13.3</ecNumber>
    </recommendedName>
</protein>
<dbReference type="InterPro" id="IPR036890">
    <property type="entry name" value="HATPase_C_sf"/>
</dbReference>
<feature type="transmembrane region" description="Helical" evidence="11">
    <location>
        <begin position="161"/>
        <end position="184"/>
    </location>
</feature>
<name>A0A1H2ZHZ7_9RHOB</name>
<dbReference type="PRINTS" id="PR00344">
    <property type="entry name" value="BCTRLSENSOR"/>
</dbReference>
<dbReference type="InterPro" id="IPR013727">
    <property type="entry name" value="2CSK_N"/>
</dbReference>
<feature type="transmembrane region" description="Helical" evidence="11">
    <location>
        <begin position="12"/>
        <end position="34"/>
    </location>
</feature>
<evidence type="ECO:0000256" key="7">
    <source>
        <dbReference type="ARBA" id="ARBA00022777"/>
    </source>
</evidence>
<dbReference type="PANTHER" id="PTHR45436">
    <property type="entry name" value="SENSOR HISTIDINE KINASE YKOH"/>
    <property type="match status" value="1"/>
</dbReference>
<comment type="subcellular location">
    <subcellularLocation>
        <location evidence="2">Membrane</location>
    </subcellularLocation>
</comment>
<dbReference type="Pfam" id="PF02518">
    <property type="entry name" value="HATPase_c"/>
    <property type="match status" value="1"/>
</dbReference>
<feature type="domain" description="Histidine kinase" evidence="12">
    <location>
        <begin position="244"/>
        <end position="457"/>
    </location>
</feature>
<sequence length="457" mass="49186">MTRPTSIRRRLFYQLAIVAAVLSLAFVMVVRGVASRAAEGTQDDILAASATAIADSLSSEQGEVTLELPYSALSMLGTINEDRVFYRVTVEGETLTGYPDLPVSNLPTRIDTPAFSTEFYRGDEVRLSSILRRVSNTATGSRVVVTVAQTRSGLAAITQRITITATGVGLLFFLLATTLSLLAANSALRPLRRMTGAVTRRGPSDLRPVTAETPAELAPLVDALNSFMARLRSSLSRTEDLITEAAHRVRTPLATVRTQAEVTHRKLNKPEHKQAIRDMIRAIDESSRSAGQILDHAMVTFRADSLALDPLDLVALTTETCDRLAPTADLKDIAFVRRLPAGPVTFKGDGIMLQAALHNILDNAIKYSPEDSDITIRIDVSSDIKLSIEDQGWGFGDADLTSLTNRYSRGSNVGDVVGSGLGLTIADEVARAHGGTLELSHSMEGQGACVSLILPYV</sequence>
<dbReference type="GO" id="GO:0000155">
    <property type="term" value="F:phosphorelay sensor kinase activity"/>
    <property type="evidence" value="ECO:0007669"/>
    <property type="project" value="InterPro"/>
</dbReference>
<keyword evidence="9" id="KW-0902">Two-component regulatory system</keyword>
<dbReference type="InterPro" id="IPR036097">
    <property type="entry name" value="HisK_dim/P_sf"/>
</dbReference>
<dbReference type="SMART" id="SM00387">
    <property type="entry name" value="HATPase_c"/>
    <property type="match status" value="1"/>
</dbReference>
<organism evidence="14 15">
    <name type="scientific">Litoreibacter albidus</name>
    <dbReference type="NCBI Taxonomy" id="670155"/>
    <lineage>
        <taxon>Bacteria</taxon>
        <taxon>Pseudomonadati</taxon>
        <taxon>Pseudomonadota</taxon>
        <taxon>Alphaproteobacteria</taxon>
        <taxon>Rhodobacterales</taxon>
        <taxon>Roseobacteraceae</taxon>
        <taxon>Litoreibacter</taxon>
    </lineage>
</organism>
<evidence type="ECO:0000256" key="8">
    <source>
        <dbReference type="ARBA" id="ARBA00022989"/>
    </source>
</evidence>
<keyword evidence="4" id="KW-0597">Phosphoprotein</keyword>
<comment type="catalytic activity">
    <reaction evidence="1">
        <text>ATP + protein L-histidine = ADP + protein N-phospho-L-histidine.</text>
        <dbReference type="EC" id="2.7.13.3"/>
    </reaction>
</comment>
<evidence type="ECO:0000256" key="9">
    <source>
        <dbReference type="ARBA" id="ARBA00023012"/>
    </source>
</evidence>
<keyword evidence="10 11" id="KW-0472">Membrane</keyword>
<dbReference type="STRING" id="670155.SAMN04488001_2591"/>
<evidence type="ECO:0000313" key="15">
    <source>
        <dbReference type="Proteomes" id="UP000199441"/>
    </source>
</evidence>